<keyword evidence="3 8" id="KW-0808">Transferase</keyword>
<dbReference type="AlphaFoldDB" id="A0A2Z2ME70"/>
<keyword evidence="6 8" id="KW-0804">Transcription</keyword>
<organism evidence="11 12">
    <name type="scientific">Thermococcus profundus</name>
    <dbReference type="NCBI Taxonomy" id="49899"/>
    <lineage>
        <taxon>Archaea</taxon>
        <taxon>Methanobacteriati</taxon>
        <taxon>Methanobacteriota</taxon>
        <taxon>Thermococci</taxon>
        <taxon>Thermococcales</taxon>
        <taxon>Thermococcaceae</taxon>
        <taxon>Thermococcus</taxon>
    </lineage>
</organism>
<evidence type="ECO:0000256" key="6">
    <source>
        <dbReference type="ARBA" id="ARBA00023163"/>
    </source>
</evidence>
<evidence type="ECO:0000313" key="12">
    <source>
        <dbReference type="Proteomes" id="UP000250179"/>
    </source>
</evidence>
<dbReference type="GO" id="GO:0003677">
    <property type="term" value="F:DNA binding"/>
    <property type="evidence" value="ECO:0007669"/>
    <property type="project" value="UniProtKB-UniRule"/>
</dbReference>
<protein>
    <recommendedName>
        <fullName evidence="8">DNA-directed RNA polymerase subunit Rpo1C</fullName>
        <ecNumber evidence="8">2.7.7.6</ecNumber>
    </recommendedName>
    <alternativeName>
        <fullName evidence="8">DNA-directed RNA polymerase subunit A''</fullName>
    </alternativeName>
</protein>
<dbReference type="EMBL" id="CP014862">
    <property type="protein sequence ID" value="ASJ02294.1"/>
    <property type="molecule type" value="Genomic_DNA"/>
</dbReference>
<dbReference type="InterPro" id="IPR012757">
    <property type="entry name" value="RPO1C"/>
</dbReference>
<comment type="function">
    <text evidence="8">DNA-dependent RNA polymerase (RNAP) catalyzes the transcription of DNA into RNA using the four ribonucleoside triphosphates as substrates. Forms part of the jaw domain.</text>
</comment>
<dbReference type="NCBIfam" id="TIGR02389">
    <property type="entry name" value="RNA_pol_rpoA2"/>
    <property type="match status" value="1"/>
</dbReference>
<dbReference type="HAMAP" id="MF_00411">
    <property type="entry name" value="RNApol_arch_Rpo1C"/>
    <property type="match status" value="1"/>
</dbReference>
<evidence type="ECO:0000256" key="2">
    <source>
        <dbReference type="ARBA" id="ARBA00022490"/>
    </source>
</evidence>
<keyword evidence="1 8" id="KW-0240">DNA-directed RNA polymerase</keyword>
<evidence type="ECO:0000256" key="1">
    <source>
        <dbReference type="ARBA" id="ARBA00022478"/>
    </source>
</evidence>
<dbReference type="OrthoDB" id="372142at2157"/>
<evidence type="ECO:0000256" key="9">
    <source>
        <dbReference type="SAM" id="Coils"/>
    </source>
</evidence>
<dbReference type="Proteomes" id="UP000250179">
    <property type="component" value="Chromosome"/>
</dbReference>
<dbReference type="CDD" id="cd06528">
    <property type="entry name" value="RNAP_A"/>
    <property type="match status" value="1"/>
</dbReference>
<dbReference type="GO" id="GO:0003899">
    <property type="term" value="F:DNA-directed RNA polymerase activity"/>
    <property type="evidence" value="ECO:0007669"/>
    <property type="project" value="UniProtKB-UniRule"/>
</dbReference>
<gene>
    <name evidence="8" type="primary">rpo1C</name>
    <name evidence="8" type="synonym">rpoA2</name>
    <name evidence="11" type="ORF">A3L09_02970</name>
</gene>
<evidence type="ECO:0000259" key="10">
    <source>
        <dbReference type="Pfam" id="PF04998"/>
    </source>
</evidence>
<reference evidence="11 12" key="1">
    <citation type="submission" date="2016-03" db="EMBL/GenBank/DDBJ databases">
        <title>Complete genome sequence of Thermococcus profundus strain DT5432.</title>
        <authorList>
            <person name="Oger P.M."/>
        </authorList>
    </citation>
    <scope>NUCLEOTIDE SEQUENCE [LARGE SCALE GENOMIC DNA]</scope>
    <source>
        <strain evidence="11 12">DT 5432</strain>
    </source>
</reference>
<comment type="subunit">
    <text evidence="8">Part of the RNA polymerase complex.</text>
</comment>
<proteinExistence type="inferred from homology"/>
<dbReference type="GO" id="GO:0000428">
    <property type="term" value="C:DNA-directed RNA polymerase complex"/>
    <property type="evidence" value="ECO:0007669"/>
    <property type="project" value="UniProtKB-KW"/>
</dbReference>
<feature type="coiled-coil region" evidence="9">
    <location>
        <begin position="21"/>
        <end position="52"/>
    </location>
</feature>
<comment type="similarity">
    <text evidence="8">Belongs to the RNA polymerase beta' chain family.</text>
</comment>
<keyword evidence="4 8" id="KW-0548">Nucleotidyltransferase</keyword>
<evidence type="ECO:0000256" key="3">
    <source>
        <dbReference type="ARBA" id="ARBA00022679"/>
    </source>
</evidence>
<dbReference type="KEGG" id="tprf:A3L09_02970"/>
<dbReference type="Pfam" id="PF04998">
    <property type="entry name" value="RNA_pol_Rpb1_5"/>
    <property type="match status" value="1"/>
</dbReference>
<evidence type="ECO:0000256" key="8">
    <source>
        <dbReference type="HAMAP-Rule" id="MF_00411"/>
    </source>
</evidence>
<dbReference type="PANTHER" id="PTHR19376:SF32">
    <property type="entry name" value="DNA-DIRECTED RNA POLYMERASE III SUBUNIT RPC1"/>
    <property type="match status" value="1"/>
</dbReference>
<evidence type="ECO:0000256" key="7">
    <source>
        <dbReference type="ARBA" id="ARBA00048552"/>
    </source>
</evidence>
<keyword evidence="9" id="KW-0175">Coiled coil</keyword>
<evidence type="ECO:0000256" key="4">
    <source>
        <dbReference type="ARBA" id="ARBA00022695"/>
    </source>
</evidence>
<accession>A0A2Z2ME70</accession>
<dbReference type="PANTHER" id="PTHR19376">
    <property type="entry name" value="DNA-DIRECTED RNA POLYMERASE"/>
    <property type="match status" value="1"/>
</dbReference>
<dbReference type="InterPro" id="IPR007081">
    <property type="entry name" value="RNA_pol_Rpb1_5"/>
</dbReference>
<dbReference type="RefSeq" id="WP_088857557.1">
    <property type="nucleotide sequence ID" value="NZ_CP014862.1"/>
</dbReference>
<dbReference type="InterPro" id="IPR045867">
    <property type="entry name" value="DNA-dir_RpoC_beta_prime"/>
</dbReference>
<dbReference type="GO" id="GO:0006351">
    <property type="term" value="P:DNA-templated transcription"/>
    <property type="evidence" value="ECO:0007669"/>
    <property type="project" value="UniProtKB-UniRule"/>
</dbReference>
<comment type="catalytic activity">
    <reaction evidence="7 8">
        <text>RNA(n) + a ribonucleoside 5'-triphosphate = RNA(n+1) + diphosphate</text>
        <dbReference type="Rhea" id="RHEA:21248"/>
        <dbReference type="Rhea" id="RHEA-COMP:14527"/>
        <dbReference type="Rhea" id="RHEA-COMP:17342"/>
        <dbReference type="ChEBI" id="CHEBI:33019"/>
        <dbReference type="ChEBI" id="CHEBI:61557"/>
        <dbReference type="ChEBI" id="CHEBI:140395"/>
        <dbReference type="EC" id="2.7.7.6"/>
    </reaction>
</comment>
<keyword evidence="12" id="KW-1185">Reference proteome</keyword>
<keyword evidence="5 8" id="KW-0238">DNA-binding</keyword>
<name>A0A2Z2ME70_THEPR</name>
<sequence>MVAAKTIRDMVWKSELPDNIKEDLYNKLVEYNKKYKLKKAEVQAIIEDAVREYERSLVEPGEPIGTVAAQSIGEPSTQMTLNTFHYAGVAEINVTLGLPRIIEIVDARKNPSTPVMTVFLDEEHRHDLEKAREVARRIEGTTIENLARETSIDILNFEFIVDIDPERLEKAGLDMDRILKKLSGSFKSAEFEADGYSLIVRPKKPGKLSDLRKLAEKVKKHRLKGLSGVGKTIIRKEGDEYVIYTEGSNFKQVLKVPGVDPTRTRTNNIWEIAEVLGIEAARNAIIEEIVNTMREQGLEVDIRHIMLVADMMTLDGVIRPIGRHGIVGEKSSVLARAAFEITTQHLFEAAERGEDDPLTGVVENVLIGQPVPVGTGMVRLTMSLPLRPKRE</sequence>
<dbReference type="Gene3D" id="1.10.150.390">
    <property type="match status" value="1"/>
</dbReference>
<dbReference type="EC" id="2.7.7.6" evidence="8"/>
<keyword evidence="2 8" id="KW-0963">Cytoplasm</keyword>
<dbReference type="GO" id="GO:0005737">
    <property type="term" value="C:cytoplasm"/>
    <property type="evidence" value="ECO:0007669"/>
    <property type="project" value="UniProtKB-SubCell"/>
</dbReference>
<dbReference type="SUPFAM" id="SSF64484">
    <property type="entry name" value="beta and beta-prime subunits of DNA dependent RNA-polymerase"/>
    <property type="match status" value="1"/>
</dbReference>
<evidence type="ECO:0000256" key="5">
    <source>
        <dbReference type="ARBA" id="ARBA00023125"/>
    </source>
</evidence>
<dbReference type="GeneID" id="33319339"/>
<comment type="subcellular location">
    <subcellularLocation>
        <location evidence="8">Cytoplasm</location>
    </subcellularLocation>
</comment>
<feature type="domain" description="RNA polymerase Rpb1" evidence="10">
    <location>
        <begin position="37"/>
        <end position="332"/>
    </location>
</feature>
<evidence type="ECO:0000313" key="11">
    <source>
        <dbReference type="EMBL" id="ASJ02294.1"/>
    </source>
</evidence>